<evidence type="ECO:0000259" key="1">
    <source>
        <dbReference type="PROSITE" id="PS50011"/>
    </source>
</evidence>
<proteinExistence type="predicted"/>
<sequence length="458" mass="51473">MSKYFSLTASISRRLKSGFTNLVLRSTVTDLGDGTVMHCWVHKLPKPKPFFSYLTITSSTPLRYSASISPIVYRRQIQKLLLSASTRDQMKREQLWHVENSEVSDVETELFIGPPETRNQCTIARIAFRRIKSSMHVDGLRQLGEAESRRHPLGGALATLSCPLQKFKYKLHSIGFRPAFDLEDLLEASWEFIGDEGLSFSTTFAATLSNGTTIALKKLKIGRVANEVFDERMAIVRSIDNENVASLWGYFFVEDGVWWLHDYFSQGSVSAMLHGKRGGNRVHLDWETRIRIAVGAARGLAYIHTQCGGKLVHGNIKASNIFLNSQQYGCVADYDLESLINPGAKPLNRNSGYRAPEVYGNKPSQASDVYSFGILLNFLQEGPQSTSRAHKSFGDWAHLHAQDGLSFLVYDVQLLRNPIVKQAMWNMFEIAMPCLAKKPENRPKVSDVVEILELILVP</sequence>
<dbReference type="InterPro" id="IPR001245">
    <property type="entry name" value="Ser-Thr/Tyr_kinase_cat_dom"/>
</dbReference>
<dbReference type="SUPFAM" id="SSF56112">
    <property type="entry name" value="Protein kinase-like (PK-like)"/>
    <property type="match status" value="1"/>
</dbReference>
<dbReference type="GO" id="GO:0004672">
    <property type="term" value="F:protein kinase activity"/>
    <property type="evidence" value="ECO:0007669"/>
    <property type="project" value="InterPro"/>
</dbReference>
<dbReference type="PANTHER" id="PTHR48010">
    <property type="entry name" value="OS05G0588300 PROTEIN"/>
    <property type="match status" value="1"/>
</dbReference>
<name>A0AAD1ZLE3_9LAMI</name>
<accession>A0AAD1ZLE3</accession>
<dbReference type="Pfam" id="PF07714">
    <property type="entry name" value="PK_Tyr_Ser-Thr"/>
    <property type="match status" value="1"/>
</dbReference>
<reference evidence="2" key="1">
    <citation type="submission" date="2023-05" db="EMBL/GenBank/DDBJ databases">
        <authorList>
            <person name="Huff M."/>
        </authorList>
    </citation>
    <scope>NUCLEOTIDE SEQUENCE</scope>
</reference>
<protein>
    <recommendedName>
        <fullName evidence="1">Protein kinase domain-containing protein</fullName>
    </recommendedName>
</protein>
<dbReference type="PROSITE" id="PS50011">
    <property type="entry name" value="PROTEIN_KINASE_DOM"/>
    <property type="match status" value="1"/>
</dbReference>
<dbReference type="AlphaFoldDB" id="A0AAD1ZLE3"/>
<dbReference type="Gene3D" id="1.10.510.10">
    <property type="entry name" value="Transferase(Phosphotransferase) domain 1"/>
    <property type="match status" value="1"/>
</dbReference>
<dbReference type="PANTHER" id="PTHR48010:SF1">
    <property type="entry name" value="PROTEIN KINASE DOMAIN-CONTAINING PROTEIN"/>
    <property type="match status" value="1"/>
</dbReference>
<dbReference type="InterPro" id="IPR050994">
    <property type="entry name" value="At_inactive_RLKs"/>
</dbReference>
<dbReference type="GO" id="GO:0005524">
    <property type="term" value="F:ATP binding"/>
    <property type="evidence" value="ECO:0007669"/>
    <property type="project" value="InterPro"/>
</dbReference>
<feature type="domain" description="Protein kinase" evidence="1">
    <location>
        <begin position="187"/>
        <end position="455"/>
    </location>
</feature>
<dbReference type="InterPro" id="IPR011009">
    <property type="entry name" value="Kinase-like_dom_sf"/>
</dbReference>
<dbReference type="EMBL" id="OU503047">
    <property type="protein sequence ID" value="CAI9771961.1"/>
    <property type="molecule type" value="Genomic_DNA"/>
</dbReference>
<evidence type="ECO:0000313" key="2">
    <source>
        <dbReference type="EMBL" id="CAI9771961.1"/>
    </source>
</evidence>
<dbReference type="InterPro" id="IPR000719">
    <property type="entry name" value="Prot_kinase_dom"/>
</dbReference>
<dbReference type="Gene3D" id="3.30.200.20">
    <property type="entry name" value="Phosphorylase Kinase, domain 1"/>
    <property type="match status" value="1"/>
</dbReference>
<dbReference type="Proteomes" id="UP000834106">
    <property type="component" value="Chromosome 12"/>
</dbReference>
<keyword evidence="3" id="KW-1185">Reference proteome</keyword>
<organism evidence="2 3">
    <name type="scientific">Fraxinus pennsylvanica</name>
    <dbReference type="NCBI Taxonomy" id="56036"/>
    <lineage>
        <taxon>Eukaryota</taxon>
        <taxon>Viridiplantae</taxon>
        <taxon>Streptophyta</taxon>
        <taxon>Embryophyta</taxon>
        <taxon>Tracheophyta</taxon>
        <taxon>Spermatophyta</taxon>
        <taxon>Magnoliopsida</taxon>
        <taxon>eudicotyledons</taxon>
        <taxon>Gunneridae</taxon>
        <taxon>Pentapetalae</taxon>
        <taxon>asterids</taxon>
        <taxon>lamiids</taxon>
        <taxon>Lamiales</taxon>
        <taxon>Oleaceae</taxon>
        <taxon>Oleeae</taxon>
        <taxon>Fraxinus</taxon>
    </lineage>
</organism>
<gene>
    <name evidence="2" type="ORF">FPE_LOCUS19391</name>
</gene>
<evidence type="ECO:0000313" key="3">
    <source>
        <dbReference type="Proteomes" id="UP000834106"/>
    </source>
</evidence>